<dbReference type="Proteomes" id="UP000238589">
    <property type="component" value="Unassembled WGS sequence"/>
</dbReference>
<sequence>MNSIRSRLLVWLIGALLLSSLLASALTYEMAWRGFNAIRDYGLEQIAYSIVRHDTQDWLTDQPDPEPSTPADPTQAAEPTPNPIQDDGQFVSQIWTSNGRLIYSSLTDTGPPLQEPGLHQVEWDGTRWRIYTLRDRERVIQVATPAERRWRAFLEYVPALLAPLVLLLVLLGFLISAAVSGALQPLRRLREEIGARDVALLSPLEPDEMPDEILPLVDTLNQLLAKVDRLLATQRAFLADVAHELNTPLAAIKLQVQLAQQARAQGQPVSLDELEAGIERAVHLVAQLLQMARLEPDARPLEMQPVALEQLARERVLAFLPQAEHKQIDLGLESDGPLEVKGDLHQLRVLIDNLIDNALRYCPEGARIDVRLQRQDGRKRLEVADDGPGIADADKARVLQRFVRLRPADTTGSGLGMAIVRQIAEQHQASLSLLDTPGGGLTVRIEWPAGGLA</sequence>
<dbReference type="InterPro" id="IPR004358">
    <property type="entry name" value="Sig_transdc_His_kin-like_C"/>
</dbReference>
<dbReference type="PRINTS" id="PR00344">
    <property type="entry name" value="BCTRLSENSOR"/>
</dbReference>
<dbReference type="OrthoDB" id="8554694at2"/>
<dbReference type="InterPro" id="IPR003594">
    <property type="entry name" value="HATPase_dom"/>
</dbReference>
<evidence type="ECO:0000256" key="9">
    <source>
        <dbReference type="ARBA" id="ARBA00022840"/>
    </source>
</evidence>
<feature type="region of interest" description="Disordered" evidence="13">
    <location>
        <begin position="57"/>
        <end position="88"/>
    </location>
</feature>
<proteinExistence type="predicted"/>
<evidence type="ECO:0000256" key="1">
    <source>
        <dbReference type="ARBA" id="ARBA00000085"/>
    </source>
</evidence>
<keyword evidence="9" id="KW-0067">ATP-binding</keyword>
<evidence type="ECO:0000313" key="16">
    <source>
        <dbReference type="EMBL" id="PRD64228.1"/>
    </source>
</evidence>
<comment type="caution">
    <text evidence="16">The sequence shown here is derived from an EMBL/GenBank/DDBJ whole genome shotgun (WGS) entry which is preliminary data.</text>
</comment>
<dbReference type="AlphaFoldDB" id="A0A2S9K1A1"/>
<evidence type="ECO:0000256" key="8">
    <source>
        <dbReference type="ARBA" id="ARBA00022777"/>
    </source>
</evidence>
<evidence type="ECO:0000256" key="13">
    <source>
        <dbReference type="SAM" id="MobiDB-lite"/>
    </source>
</evidence>
<evidence type="ECO:0000256" key="7">
    <source>
        <dbReference type="ARBA" id="ARBA00022741"/>
    </source>
</evidence>
<evidence type="ECO:0000256" key="14">
    <source>
        <dbReference type="SAM" id="Phobius"/>
    </source>
</evidence>
<keyword evidence="5" id="KW-0808">Transferase</keyword>
<dbReference type="Pfam" id="PF02518">
    <property type="entry name" value="HATPase_c"/>
    <property type="match status" value="1"/>
</dbReference>
<dbReference type="Pfam" id="PF00512">
    <property type="entry name" value="HisKA"/>
    <property type="match status" value="1"/>
</dbReference>
<dbReference type="CDD" id="cd00082">
    <property type="entry name" value="HisKA"/>
    <property type="match status" value="1"/>
</dbReference>
<evidence type="ECO:0000256" key="12">
    <source>
        <dbReference type="ARBA" id="ARBA00023136"/>
    </source>
</evidence>
<reference evidence="16 17" key="1">
    <citation type="submission" date="2018-03" db="EMBL/GenBank/DDBJ databases">
        <title>Comparative genomics illustrates the genes involved in a hyperalkaliphilic mechanisms of Serpentinomonas isolated from highly-alkaline calcium-rich serpentinized springs.</title>
        <authorList>
            <person name="Suzuki S."/>
            <person name="Ishii S."/>
            <person name="Walworth N."/>
            <person name="Bird L."/>
            <person name="Kuenen J.G."/>
            <person name="Nealson K.H."/>
        </authorList>
    </citation>
    <scope>NUCLEOTIDE SEQUENCE [LARGE SCALE GENOMIC DNA]</scope>
    <source>
        <strain evidence="16 17">P1</strain>
    </source>
</reference>
<keyword evidence="11" id="KW-0902">Two-component regulatory system</keyword>
<accession>A0A2S9K1A1</accession>
<dbReference type="EMBL" id="PVLQ01000082">
    <property type="protein sequence ID" value="PRD64228.1"/>
    <property type="molecule type" value="Genomic_DNA"/>
</dbReference>
<dbReference type="GO" id="GO:0005886">
    <property type="term" value="C:plasma membrane"/>
    <property type="evidence" value="ECO:0007669"/>
    <property type="project" value="TreeGrafter"/>
</dbReference>
<dbReference type="CDD" id="cd00075">
    <property type="entry name" value="HATPase"/>
    <property type="match status" value="1"/>
</dbReference>
<comment type="subcellular location">
    <subcellularLocation>
        <location evidence="2">Membrane</location>
        <topology evidence="2">Multi-pass membrane protein</topology>
    </subcellularLocation>
</comment>
<dbReference type="InterPro" id="IPR005467">
    <property type="entry name" value="His_kinase_dom"/>
</dbReference>
<gene>
    <name evidence="16" type="ORF">C6P64_15500</name>
</gene>
<keyword evidence="12 14" id="KW-0472">Membrane</keyword>
<keyword evidence="4" id="KW-0597">Phosphoprotein</keyword>
<evidence type="ECO:0000259" key="15">
    <source>
        <dbReference type="PROSITE" id="PS50109"/>
    </source>
</evidence>
<evidence type="ECO:0000313" key="17">
    <source>
        <dbReference type="Proteomes" id="UP000238589"/>
    </source>
</evidence>
<keyword evidence="10 14" id="KW-1133">Transmembrane helix</keyword>
<keyword evidence="17" id="KW-1185">Reference proteome</keyword>
<dbReference type="SMART" id="SM00387">
    <property type="entry name" value="HATPase_c"/>
    <property type="match status" value="1"/>
</dbReference>
<dbReference type="GO" id="GO:0005524">
    <property type="term" value="F:ATP binding"/>
    <property type="evidence" value="ECO:0007669"/>
    <property type="project" value="UniProtKB-KW"/>
</dbReference>
<dbReference type="PROSITE" id="PS50109">
    <property type="entry name" value="HIS_KIN"/>
    <property type="match status" value="1"/>
</dbReference>
<evidence type="ECO:0000256" key="5">
    <source>
        <dbReference type="ARBA" id="ARBA00022679"/>
    </source>
</evidence>
<keyword evidence="7" id="KW-0547">Nucleotide-binding</keyword>
<keyword evidence="6 14" id="KW-0812">Transmembrane</keyword>
<protein>
    <recommendedName>
        <fullName evidence="3">histidine kinase</fullName>
        <ecNumber evidence="3">2.7.13.3</ecNumber>
    </recommendedName>
</protein>
<evidence type="ECO:0000256" key="10">
    <source>
        <dbReference type="ARBA" id="ARBA00022989"/>
    </source>
</evidence>
<dbReference type="InterPro" id="IPR003661">
    <property type="entry name" value="HisK_dim/P_dom"/>
</dbReference>
<dbReference type="InterPro" id="IPR036097">
    <property type="entry name" value="HisK_dim/P_sf"/>
</dbReference>
<dbReference type="Gene3D" id="3.30.565.10">
    <property type="entry name" value="Histidine kinase-like ATPase, C-terminal domain"/>
    <property type="match status" value="1"/>
</dbReference>
<dbReference type="SUPFAM" id="SSF55874">
    <property type="entry name" value="ATPase domain of HSP90 chaperone/DNA topoisomerase II/histidine kinase"/>
    <property type="match status" value="1"/>
</dbReference>
<evidence type="ECO:0000256" key="2">
    <source>
        <dbReference type="ARBA" id="ARBA00004141"/>
    </source>
</evidence>
<keyword evidence="8 16" id="KW-0418">Kinase</keyword>
<dbReference type="InterPro" id="IPR036890">
    <property type="entry name" value="HATPase_C_sf"/>
</dbReference>
<name>A0A2S9K1A1_9BURK</name>
<organism evidence="16 17">
    <name type="scientific">Malikia granosa</name>
    <dbReference type="NCBI Taxonomy" id="263067"/>
    <lineage>
        <taxon>Bacteria</taxon>
        <taxon>Pseudomonadati</taxon>
        <taxon>Pseudomonadota</taxon>
        <taxon>Betaproteobacteria</taxon>
        <taxon>Burkholderiales</taxon>
        <taxon>Comamonadaceae</taxon>
        <taxon>Malikia</taxon>
    </lineage>
</organism>
<feature type="domain" description="Histidine kinase" evidence="15">
    <location>
        <begin position="240"/>
        <end position="451"/>
    </location>
</feature>
<dbReference type="Gene3D" id="1.10.287.130">
    <property type="match status" value="1"/>
</dbReference>
<comment type="catalytic activity">
    <reaction evidence="1">
        <text>ATP + protein L-histidine = ADP + protein N-phospho-L-histidine.</text>
        <dbReference type="EC" id="2.7.13.3"/>
    </reaction>
</comment>
<evidence type="ECO:0000256" key="3">
    <source>
        <dbReference type="ARBA" id="ARBA00012438"/>
    </source>
</evidence>
<dbReference type="InterPro" id="IPR050428">
    <property type="entry name" value="TCS_sensor_his_kinase"/>
</dbReference>
<dbReference type="PANTHER" id="PTHR45436">
    <property type="entry name" value="SENSOR HISTIDINE KINASE YKOH"/>
    <property type="match status" value="1"/>
</dbReference>
<evidence type="ECO:0000256" key="4">
    <source>
        <dbReference type="ARBA" id="ARBA00022553"/>
    </source>
</evidence>
<dbReference type="SMART" id="SM00388">
    <property type="entry name" value="HisKA"/>
    <property type="match status" value="1"/>
</dbReference>
<dbReference type="PANTHER" id="PTHR45436:SF14">
    <property type="entry name" value="SENSOR PROTEIN QSEC"/>
    <property type="match status" value="1"/>
</dbReference>
<dbReference type="EC" id="2.7.13.3" evidence="3"/>
<evidence type="ECO:0000256" key="11">
    <source>
        <dbReference type="ARBA" id="ARBA00023012"/>
    </source>
</evidence>
<feature type="transmembrane region" description="Helical" evidence="14">
    <location>
        <begin position="160"/>
        <end position="183"/>
    </location>
</feature>
<dbReference type="GO" id="GO:0000155">
    <property type="term" value="F:phosphorelay sensor kinase activity"/>
    <property type="evidence" value="ECO:0007669"/>
    <property type="project" value="InterPro"/>
</dbReference>
<evidence type="ECO:0000256" key="6">
    <source>
        <dbReference type="ARBA" id="ARBA00022692"/>
    </source>
</evidence>
<dbReference type="RefSeq" id="WP_105749452.1">
    <property type="nucleotide sequence ID" value="NZ_PVLQ01000082.1"/>
</dbReference>
<dbReference type="SUPFAM" id="SSF47384">
    <property type="entry name" value="Homodimeric domain of signal transducing histidine kinase"/>
    <property type="match status" value="1"/>
</dbReference>